<organism evidence="2 3">
    <name type="scientific">Microlunatus kandeliicorticis</name>
    <dbReference type="NCBI Taxonomy" id="1759536"/>
    <lineage>
        <taxon>Bacteria</taxon>
        <taxon>Bacillati</taxon>
        <taxon>Actinomycetota</taxon>
        <taxon>Actinomycetes</taxon>
        <taxon>Propionibacteriales</taxon>
        <taxon>Propionibacteriaceae</taxon>
        <taxon>Microlunatus</taxon>
    </lineage>
</organism>
<sequence length="295" mass="32107">MIAIDEALVRRLVADQFPEWAGLPVRSVPRQGWDNRTFRLGDQLTVRLPSAAGYVAAVAKEDRWLPELAPLLPVPIPTPVAVGEPAHGYPFPWSVRRWLDGRPLDATAPASRSALAAAIGDFLVALRGVRLPGAPVGPLAGAHSFFRGCHPGAYADEVQRALETLGSRVDSAACWRIWREGMVTVWTDDPVWFHGDVAVGNILLDEAGALGAMIDFGTCGVGDPACDLQIAWTYFDGPDRRVLREHAALDDDCWRRARAWALWKELITVDPVALDRSDGTPVLRALLDDPVVTAS</sequence>
<keyword evidence="2" id="KW-0418">Kinase</keyword>
<protein>
    <submittedName>
        <fullName evidence="2">Aminoglycoside phosphotransferase (APT) family kinase protein</fullName>
    </submittedName>
</protein>
<dbReference type="RefSeq" id="WP_182558177.1">
    <property type="nucleotide sequence ID" value="NZ_JACGWT010000001.1"/>
</dbReference>
<dbReference type="PANTHER" id="PTHR21310:SF42">
    <property type="entry name" value="BIFUNCTIONAL AAC_APH"/>
    <property type="match status" value="1"/>
</dbReference>
<name>A0A7W3P454_9ACTN</name>
<keyword evidence="3" id="KW-1185">Reference proteome</keyword>
<dbReference type="InterPro" id="IPR011009">
    <property type="entry name" value="Kinase-like_dom_sf"/>
</dbReference>
<dbReference type="SUPFAM" id="SSF56112">
    <property type="entry name" value="Protein kinase-like (PK-like)"/>
    <property type="match status" value="1"/>
</dbReference>
<dbReference type="GO" id="GO:0016301">
    <property type="term" value="F:kinase activity"/>
    <property type="evidence" value="ECO:0007669"/>
    <property type="project" value="UniProtKB-KW"/>
</dbReference>
<evidence type="ECO:0000313" key="2">
    <source>
        <dbReference type="EMBL" id="MBA8792537.1"/>
    </source>
</evidence>
<dbReference type="Gene3D" id="3.30.200.20">
    <property type="entry name" value="Phosphorylase Kinase, domain 1"/>
    <property type="match status" value="1"/>
</dbReference>
<dbReference type="Gene3D" id="3.90.1200.10">
    <property type="match status" value="1"/>
</dbReference>
<proteinExistence type="predicted"/>
<dbReference type="Proteomes" id="UP000523079">
    <property type="component" value="Unassembled WGS sequence"/>
</dbReference>
<dbReference type="CDD" id="cd05155">
    <property type="entry name" value="APH_ChoK_like_1"/>
    <property type="match status" value="1"/>
</dbReference>
<evidence type="ECO:0000259" key="1">
    <source>
        <dbReference type="Pfam" id="PF01636"/>
    </source>
</evidence>
<feature type="domain" description="Aminoglycoside phosphotransferase" evidence="1">
    <location>
        <begin position="30"/>
        <end position="260"/>
    </location>
</feature>
<comment type="caution">
    <text evidence="2">The sequence shown here is derived from an EMBL/GenBank/DDBJ whole genome shotgun (WGS) entry which is preliminary data.</text>
</comment>
<dbReference type="AlphaFoldDB" id="A0A7W3P454"/>
<accession>A0A7W3P454</accession>
<evidence type="ECO:0000313" key="3">
    <source>
        <dbReference type="Proteomes" id="UP000523079"/>
    </source>
</evidence>
<reference evidence="2 3" key="1">
    <citation type="submission" date="2020-07" db="EMBL/GenBank/DDBJ databases">
        <title>Sequencing the genomes of 1000 actinobacteria strains.</title>
        <authorList>
            <person name="Klenk H.-P."/>
        </authorList>
    </citation>
    <scope>NUCLEOTIDE SEQUENCE [LARGE SCALE GENOMIC DNA]</scope>
    <source>
        <strain evidence="2 3">DSM 100723</strain>
    </source>
</reference>
<dbReference type="PANTHER" id="PTHR21310">
    <property type="entry name" value="AMINOGLYCOSIDE PHOSPHOTRANSFERASE-RELATED-RELATED"/>
    <property type="match status" value="1"/>
</dbReference>
<gene>
    <name evidence="2" type="ORF">FHX74_000131</name>
</gene>
<dbReference type="EMBL" id="JACGWT010000001">
    <property type="protein sequence ID" value="MBA8792537.1"/>
    <property type="molecule type" value="Genomic_DNA"/>
</dbReference>
<dbReference type="InterPro" id="IPR002575">
    <property type="entry name" value="Aminoglycoside_PTrfase"/>
</dbReference>
<keyword evidence="2" id="KW-0808">Transferase</keyword>
<dbReference type="Pfam" id="PF01636">
    <property type="entry name" value="APH"/>
    <property type="match status" value="1"/>
</dbReference>
<dbReference type="InterPro" id="IPR051678">
    <property type="entry name" value="AGP_Transferase"/>
</dbReference>